<dbReference type="PANTHER" id="PTHR19932">
    <property type="entry name" value="WD REPEAT AND HMG-BOX DNA BINDING PROTEIN"/>
    <property type="match status" value="1"/>
</dbReference>
<feature type="compositionally biased region" description="Basic and acidic residues" evidence="1">
    <location>
        <begin position="21"/>
        <end position="71"/>
    </location>
</feature>
<dbReference type="Pfam" id="PF00400">
    <property type="entry name" value="WD40"/>
    <property type="match status" value="1"/>
</dbReference>
<dbReference type="GO" id="GO:0043596">
    <property type="term" value="C:nuclear replication fork"/>
    <property type="evidence" value="ECO:0007669"/>
    <property type="project" value="TreeGrafter"/>
</dbReference>
<feature type="region of interest" description="Disordered" evidence="1">
    <location>
        <begin position="21"/>
        <end position="81"/>
    </location>
</feature>
<protein>
    <submittedName>
        <fullName evidence="2">Uncharacterized protein</fullName>
    </submittedName>
</protein>
<dbReference type="GO" id="GO:0006261">
    <property type="term" value="P:DNA-templated DNA replication"/>
    <property type="evidence" value="ECO:0007669"/>
    <property type="project" value="TreeGrafter"/>
</dbReference>
<comment type="caution">
    <text evidence="2">The sequence shown here is derived from an EMBL/GenBank/DDBJ whole genome shotgun (WGS) entry which is preliminary data.</text>
</comment>
<dbReference type="AlphaFoldDB" id="A0AA36CLR9"/>
<organism evidence="2 3">
    <name type="scientific">Mesorhabditis spiculigera</name>
    <dbReference type="NCBI Taxonomy" id="96644"/>
    <lineage>
        <taxon>Eukaryota</taxon>
        <taxon>Metazoa</taxon>
        <taxon>Ecdysozoa</taxon>
        <taxon>Nematoda</taxon>
        <taxon>Chromadorea</taxon>
        <taxon>Rhabditida</taxon>
        <taxon>Rhabditina</taxon>
        <taxon>Rhabditomorpha</taxon>
        <taxon>Rhabditoidea</taxon>
        <taxon>Rhabditidae</taxon>
        <taxon>Mesorhabditinae</taxon>
        <taxon>Mesorhabditis</taxon>
    </lineage>
</organism>
<evidence type="ECO:0000256" key="1">
    <source>
        <dbReference type="SAM" id="MobiDB-lite"/>
    </source>
</evidence>
<accession>A0AA36CLR9</accession>
<dbReference type="GO" id="GO:0003682">
    <property type="term" value="F:chromatin binding"/>
    <property type="evidence" value="ECO:0007669"/>
    <property type="project" value="TreeGrafter"/>
</dbReference>
<dbReference type="Gene3D" id="2.130.10.10">
    <property type="entry name" value="YVTN repeat-like/Quinoprotein amine dehydrogenase"/>
    <property type="match status" value="2"/>
</dbReference>
<keyword evidence="3" id="KW-1185">Reference proteome</keyword>
<dbReference type="SMART" id="SM00320">
    <property type="entry name" value="WD40"/>
    <property type="match status" value="4"/>
</dbReference>
<reference evidence="2" key="1">
    <citation type="submission" date="2023-06" db="EMBL/GenBank/DDBJ databases">
        <authorList>
            <person name="Delattre M."/>
        </authorList>
    </citation>
    <scope>NUCLEOTIDE SEQUENCE</scope>
    <source>
        <strain evidence="2">AF72</strain>
    </source>
</reference>
<dbReference type="Proteomes" id="UP001177023">
    <property type="component" value="Unassembled WGS sequence"/>
</dbReference>
<name>A0AA36CLR9_9BILA</name>
<evidence type="ECO:0000313" key="2">
    <source>
        <dbReference type="EMBL" id="CAJ0570526.1"/>
    </source>
</evidence>
<dbReference type="InterPro" id="IPR001680">
    <property type="entry name" value="WD40_rpt"/>
</dbReference>
<dbReference type="GO" id="GO:0006281">
    <property type="term" value="P:DNA repair"/>
    <property type="evidence" value="ECO:0007669"/>
    <property type="project" value="TreeGrafter"/>
</dbReference>
<proteinExistence type="predicted"/>
<evidence type="ECO:0000313" key="3">
    <source>
        <dbReference type="Proteomes" id="UP001177023"/>
    </source>
</evidence>
<dbReference type="SUPFAM" id="SSF50978">
    <property type="entry name" value="WD40 repeat-like"/>
    <property type="match status" value="1"/>
</dbReference>
<dbReference type="GO" id="GO:0000278">
    <property type="term" value="P:mitotic cell cycle"/>
    <property type="evidence" value="ECO:0007669"/>
    <property type="project" value="TreeGrafter"/>
</dbReference>
<feature type="non-terminal residue" evidence="2">
    <location>
        <position position="439"/>
    </location>
</feature>
<gene>
    <name evidence="2" type="ORF">MSPICULIGERA_LOCUS8963</name>
</gene>
<dbReference type="EMBL" id="CATQJA010002373">
    <property type="protein sequence ID" value="CAJ0570526.1"/>
    <property type="molecule type" value="Genomic_DNA"/>
</dbReference>
<dbReference type="InterPro" id="IPR036322">
    <property type="entry name" value="WD40_repeat_dom_sf"/>
</dbReference>
<dbReference type="InterPro" id="IPR015943">
    <property type="entry name" value="WD40/YVTN_repeat-like_dom_sf"/>
</dbReference>
<dbReference type="PANTHER" id="PTHR19932:SF10">
    <property type="entry name" value="WD REPEAT AND HMG-BOX DNA-BINDING PROTEIN 1"/>
    <property type="match status" value="1"/>
</dbReference>
<sequence length="439" mass="49719">MNEKLDWEGKITDEHRYGAIKKTVEEEAERRRKAEEGEALNEEEKRLIEEEKRCSEEEKRRIQEENKRVNDSEPTEPDELEKAMTAQLSRMVDSHGAGIGEAHVDIAVEPSGERFLTSAKDGSIWIWKPSVFSGDAEVTHQEIANRPRSTHRRKTHREQVRLGRRAAKPLLIPVGINAIDVSNTYIAAIGSDCTMKKAPLDQAASYEKIEFGNQPLSLAIDPTEKYIAVSFTEGSVEIYPTSGTERVAVFDKLFKSFGDIDPHKNRAQLKWSPDGEHLYMPAWDGIRVADVSNWECQRTRFNKSKDFEEEFSALALSEDGAYLAAGTLFGTICVWHTTSGKLISTHDYRNNNKMTAVCALAFLHNGKDLCIADIKQGVSLWYGAVDRKADVKDKPSSNFVIDEAMDDDVDKEFQRKRIRDDEQTAIDQTGGIKFLYHFK</sequence>